<dbReference type="Proteomes" id="UP000325286">
    <property type="component" value="Chromosome"/>
</dbReference>
<dbReference type="RefSeq" id="WP_068131237.1">
    <property type="nucleotide sequence ID" value="NZ_CP042914.1"/>
</dbReference>
<keyword evidence="3" id="KW-1185">Reference proteome</keyword>
<feature type="chain" id="PRO_5022791263" description="Methylamine utilization protein" evidence="1">
    <location>
        <begin position="20"/>
        <end position="254"/>
    </location>
</feature>
<evidence type="ECO:0000256" key="1">
    <source>
        <dbReference type="SAM" id="SignalP"/>
    </source>
</evidence>
<dbReference type="EMBL" id="CP042914">
    <property type="protein sequence ID" value="QEG43235.1"/>
    <property type="molecule type" value="Genomic_DNA"/>
</dbReference>
<dbReference type="InterPro" id="IPR008972">
    <property type="entry name" value="Cupredoxin"/>
</dbReference>
<evidence type="ECO:0008006" key="4">
    <source>
        <dbReference type="Google" id="ProtNLM"/>
    </source>
</evidence>
<protein>
    <recommendedName>
        <fullName evidence="4">Methylamine utilization protein</fullName>
    </recommendedName>
</protein>
<dbReference type="Gene3D" id="2.60.40.420">
    <property type="entry name" value="Cupredoxins - blue copper proteins"/>
    <property type="match status" value="1"/>
</dbReference>
<dbReference type="CDD" id="cd04221">
    <property type="entry name" value="MauL"/>
    <property type="match status" value="1"/>
</dbReference>
<dbReference type="AlphaFoldDB" id="A0A5B9R0I3"/>
<organism evidence="2 3">
    <name type="scientific">Roseimaritima ulvae</name>
    <dbReference type="NCBI Taxonomy" id="980254"/>
    <lineage>
        <taxon>Bacteria</taxon>
        <taxon>Pseudomonadati</taxon>
        <taxon>Planctomycetota</taxon>
        <taxon>Planctomycetia</taxon>
        <taxon>Pirellulales</taxon>
        <taxon>Pirellulaceae</taxon>
        <taxon>Roseimaritima</taxon>
    </lineage>
</organism>
<dbReference type="InterPro" id="IPR034242">
    <property type="entry name" value="MauL"/>
</dbReference>
<evidence type="ECO:0000313" key="3">
    <source>
        <dbReference type="Proteomes" id="UP000325286"/>
    </source>
</evidence>
<evidence type="ECO:0000313" key="2">
    <source>
        <dbReference type="EMBL" id="QEG43235.1"/>
    </source>
</evidence>
<gene>
    <name evidence="2" type="ORF">UC8_52810</name>
</gene>
<name>A0A5B9R0I3_9BACT</name>
<feature type="signal peptide" evidence="1">
    <location>
        <begin position="1"/>
        <end position="19"/>
    </location>
</feature>
<proteinExistence type="predicted"/>
<dbReference type="SUPFAM" id="SSF49503">
    <property type="entry name" value="Cupredoxins"/>
    <property type="match status" value="1"/>
</dbReference>
<keyword evidence="1" id="KW-0732">Signal</keyword>
<accession>A0A5B9R0I3</accession>
<reference evidence="2 3" key="1">
    <citation type="submission" date="2019-08" db="EMBL/GenBank/DDBJ databases">
        <title>Deep-cultivation of Planctomycetes and their phenomic and genomic characterization uncovers novel biology.</title>
        <authorList>
            <person name="Wiegand S."/>
            <person name="Jogler M."/>
            <person name="Boedeker C."/>
            <person name="Pinto D."/>
            <person name="Vollmers J."/>
            <person name="Rivas-Marin E."/>
            <person name="Kohn T."/>
            <person name="Peeters S.H."/>
            <person name="Heuer A."/>
            <person name="Rast P."/>
            <person name="Oberbeckmann S."/>
            <person name="Bunk B."/>
            <person name="Jeske O."/>
            <person name="Meyerdierks A."/>
            <person name="Storesund J.E."/>
            <person name="Kallscheuer N."/>
            <person name="Luecker S."/>
            <person name="Lage O.M."/>
            <person name="Pohl T."/>
            <person name="Merkel B.J."/>
            <person name="Hornburger P."/>
            <person name="Mueller R.-W."/>
            <person name="Bruemmer F."/>
            <person name="Labrenz M."/>
            <person name="Spormann A.M."/>
            <person name="Op den Camp H."/>
            <person name="Overmann J."/>
            <person name="Amann R."/>
            <person name="Jetten M.S.M."/>
            <person name="Mascher T."/>
            <person name="Medema M.H."/>
            <person name="Devos D.P."/>
            <person name="Kaster A.-K."/>
            <person name="Ovreas L."/>
            <person name="Rohde M."/>
            <person name="Galperin M.Y."/>
            <person name="Jogler C."/>
        </authorList>
    </citation>
    <scope>NUCLEOTIDE SEQUENCE [LARGE SCALE GENOMIC DNA]</scope>
    <source>
        <strain evidence="2 3">UC8</strain>
    </source>
</reference>
<sequence precursor="true">MRRFLVCTACLFATASLNAGDLKMQFVLDGDVPAPSPIDVNRDAEFCGKHDLSDESLVVNPKNKGIKNVVVYVYTGRGGSDLPESTPKNATHELANKNCRFEPHIVLTQVGDTLKVTNPDPVGHNANLNFLKNEAANLMIPASQEKEVKLKESEPAPIPVECNIHPWMKSYVVVLDHPYAAVSDEDGVLVIKDLPNEELVFRVYVEAADGALDEVNVNGEMQEWKRNRFEVEIEDGVNDMGVVKIKPSQLKIPN</sequence>
<dbReference type="OrthoDB" id="9772097at2"/>
<dbReference type="KEGG" id="rul:UC8_52810"/>